<protein>
    <submittedName>
        <fullName evidence="1">Uncharacterized protein</fullName>
    </submittedName>
</protein>
<comment type="caution">
    <text evidence="1">The sequence shown here is derived from an EMBL/GenBank/DDBJ whole genome shotgun (WGS) entry which is preliminary data.</text>
</comment>
<gene>
    <name evidence="1" type="ORF">N7449_011218</name>
</gene>
<keyword evidence="2" id="KW-1185">Reference proteome</keyword>
<dbReference type="Proteomes" id="UP001150942">
    <property type="component" value="Unassembled WGS sequence"/>
</dbReference>
<reference evidence="1" key="2">
    <citation type="journal article" date="2023" name="IMA Fungus">
        <title>Comparative genomic study of the Penicillium genus elucidates a diverse pangenome and 15 lateral gene transfer events.</title>
        <authorList>
            <person name="Petersen C."/>
            <person name="Sorensen T."/>
            <person name="Nielsen M.R."/>
            <person name="Sondergaard T.E."/>
            <person name="Sorensen J.L."/>
            <person name="Fitzpatrick D.A."/>
            <person name="Frisvad J.C."/>
            <person name="Nielsen K.L."/>
        </authorList>
    </citation>
    <scope>NUCLEOTIDE SEQUENCE</scope>
    <source>
        <strain evidence="1">IBT 20477</strain>
    </source>
</reference>
<reference evidence="1" key="1">
    <citation type="submission" date="2022-11" db="EMBL/GenBank/DDBJ databases">
        <authorList>
            <person name="Petersen C."/>
        </authorList>
    </citation>
    <scope>NUCLEOTIDE SEQUENCE</scope>
    <source>
        <strain evidence="1">IBT 20477</strain>
    </source>
</reference>
<dbReference type="OrthoDB" id="2156052at2759"/>
<proteinExistence type="predicted"/>
<name>A0A9W9IYL9_9EURO</name>
<sequence length="184" mass="20976">MAWSRWISRTYGHLNDYRTPGIGKTEERGKERDNPEWVAGLHHIDLARDVIDQEGDTFEFYATYLIAAVVTQIFSYMIDSGVQYGYIYTGEAFCFLYIPKDDPAVVQYFLCILDQDIQVNDKWCLHRIAIGQVLAFTLQALADEAPSQEGCWAAWTKESQRTHILQPKDIGASLTPSFGTHAIF</sequence>
<dbReference type="AlphaFoldDB" id="A0A9W9IYL9"/>
<evidence type="ECO:0000313" key="2">
    <source>
        <dbReference type="Proteomes" id="UP001150942"/>
    </source>
</evidence>
<dbReference type="EMBL" id="JAPQKQ010000008">
    <property type="protein sequence ID" value="KAJ5186454.1"/>
    <property type="molecule type" value="Genomic_DNA"/>
</dbReference>
<evidence type="ECO:0000313" key="1">
    <source>
        <dbReference type="EMBL" id="KAJ5186454.1"/>
    </source>
</evidence>
<accession>A0A9W9IYL9</accession>
<organism evidence="1 2">
    <name type="scientific">Penicillium cf. viridicatum</name>
    <dbReference type="NCBI Taxonomy" id="2972119"/>
    <lineage>
        <taxon>Eukaryota</taxon>
        <taxon>Fungi</taxon>
        <taxon>Dikarya</taxon>
        <taxon>Ascomycota</taxon>
        <taxon>Pezizomycotina</taxon>
        <taxon>Eurotiomycetes</taxon>
        <taxon>Eurotiomycetidae</taxon>
        <taxon>Eurotiales</taxon>
        <taxon>Aspergillaceae</taxon>
        <taxon>Penicillium</taxon>
    </lineage>
</organism>